<sequence>MPLPLLGARPEDLVRRRLNRGPSPVLAQGLPWISTMLASMVTFSPIVASAPVLPPLGFMTLLAWRLLRPTLLPVWAGLPLGLFDDLYSGQPFGSGIVLWSLTMLAMDVIDEKFLWRGFIQDWLTAAALLAAYVVLTAALAGLAAGYPLPVTVGPQVLLTVLLHPVVTRVVALLDRIRLLPLKRL</sequence>
<comment type="caution">
    <text evidence="2">The sequence shown here is derived from an EMBL/GenBank/DDBJ whole genome shotgun (WGS) entry which is preliminary data.</text>
</comment>
<gene>
    <name evidence="2" type="ORF">ACFOOT_09780</name>
</gene>
<protein>
    <submittedName>
        <fullName evidence="2">Rod shape-determining protein MreD</fullName>
    </submittedName>
</protein>
<feature type="transmembrane region" description="Helical" evidence="1">
    <location>
        <begin position="152"/>
        <end position="173"/>
    </location>
</feature>
<dbReference type="EMBL" id="JBHRYE010000013">
    <property type="protein sequence ID" value="MFC3671714.1"/>
    <property type="molecule type" value="Genomic_DNA"/>
</dbReference>
<feature type="transmembrane region" description="Helical" evidence="1">
    <location>
        <begin position="122"/>
        <end position="146"/>
    </location>
</feature>
<dbReference type="Proteomes" id="UP001595683">
    <property type="component" value="Unassembled WGS sequence"/>
</dbReference>
<dbReference type="RefSeq" id="WP_191324332.1">
    <property type="nucleotide sequence ID" value="NZ_BMZP01000008.1"/>
</dbReference>
<keyword evidence="1" id="KW-0812">Transmembrane</keyword>
<keyword evidence="1" id="KW-0472">Membrane</keyword>
<keyword evidence="3" id="KW-1185">Reference proteome</keyword>
<reference evidence="3" key="1">
    <citation type="journal article" date="2019" name="Int. J. Syst. Evol. Microbiol.">
        <title>The Global Catalogue of Microorganisms (GCM) 10K type strain sequencing project: providing services to taxonomists for standard genome sequencing and annotation.</title>
        <authorList>
            <consortium name="The Broad Institute Genomics Platform"/>
            <consortium name="The Broad Institute Genome Sequencing Center for Infectious Disease"/>
            <person name="Wu L."/>
            <person name="Ma J."/>
        </authorList>
    </citation>
    <scope>NUCLEOTIDE SEQUENCE [LARGE SCALE GENOMIC DNA]</scope>
    <source>
        <strain evidence="3">KCTC 42224</strain>
    </source>
</reference>
<name>A0ABV7V2R2_9SPHN</name>
<proteinExistence type="predicted"/>
<evidence type="ECO:0000256" key="1">
    <source>
        <dbReference type="SAM" id="Phobius"/>
    </source>
</evidence>
<feature type="transmembrane region" description="Helical" evidence="1">
    <location>
        <begin position="89"/>
        <end position="110"/>
    </location>
</feature>
<organism evidence="2 3">
    <name type="scientific">Novosphingobium pokkalii</name>
    <dbReference type="NCBI Taxonomy" id="1770194"/>
    <lineage>
        <taxon>Bacteria</taxon>
        <taxon>Pseudomonadati</taxon>
        <taxon>Pseudomonadota</taxon>
        <taxon>Alphaproteobacteria</taxon>
        <taxon>Sphingomonadales</taxon>
        <taxon>Sphingomonadaceae</taxon>
        <taxon>Novosphingobium</taxon>
    </lineage>
</organism>
<evidence type="ECO:0000313" key="2">
    <source>
        <dbReference type="EMBL" id="MFC3671714.1"/>
    </source>
</evidence>
<accession>A0ABV7V2R2</accession>
<keyword evidence="1" id="KW-1133">Transmembrane helix</keyword>
<evidence type="ECO:0000313" key="3">
    <source>
        <dbReference type="Proteomes" id="UP001595683"/>
    </source>
</evidence>